<feature type="compositionally biased region" description="Low complexity" evidence="11">
    <location>
        <begin position="92"/>
        <end position="103"/>
    </location>
</feature>
<dbReference type="PROSITE" id="PS00134">
    <property type="entry name" value="TRYPSIN_HIS"/>
    <property type="match status" value="1"/>
</dbReference>
<dbReference type="Pfam" id="PF15494">
    <property type="entry name" value="SRCR_2"/>
    <property type="match status" value="1"/>
</dbReference>
<dbReference type="Gene3D" id="1.10.2000.10">
    <property type="entry name" value="Frizzled cysteine-rich domain"/>
    <property type="match status" value="1"/>
</dbReference>
<evidence type="ECO:0000256" key="1">
    <source>
        <dbReference type="ARBA" id="ARBA00004162"/>
    </source>
</evidence>
<evidence type="ECO:0000256" key="5">
    <source>
        <dbReference type="ARBA" id="ARBA00023157"/>
    </source>
</evidence>
<dbReference type="Pfam" id="PF01392">
    <property type="entry name" value="Fz"/>
    <property type="match status" value="1"/>
</dbReference>
<feature type="compositionally biased region" description="Polar residues" evidence="11">
    <location>
        <begin position="273"/>
        <end position="284"/>
    </location>
</feature>
<dbReference type="InterPro" id="IPR002172">
    <property type="entry name" value="LDrepeatLR_classA_rpt"/>
</dbReference>
<dbReference type="GO" id="GO:0004252">
    <property type="term" value="F:serine-type endopeptidase activity"/>
    <property type="evidence" value="ECO:0007669"/>
    <property type="project" value="InterPro"/>
</dbReference>
<evidence type="ECO:0000256" key="6">
    <source>
        <dbReference type="ARBA" id="ARBA00023180"/>
    </source>
</evidence>
<dbReference type="PROSITE" id="PS50068">
    <property type="entry name" value="LDLRA_2"/>
    <property type="match status" value="2"/>
</dbReference>
<dbReference type="SMART" id="SM00202">
    <property type="entry name" value="SR"/>
    <property type="match status" value="1"/>
</dbReference>
<feature type="disulfide bond" evidence="8">
    <location>
        <begin position="1134"/>
        <end position="1146"/>
    </location>
</feature>
<dbReference type="Pfam" id="PF00089">
    <property type="entry name" value="Trypsin"/>
    <property type="match status" value="1"/>
</dbReference>
<dbReference type="FunFam" id="1.10.2000.10:FF:000019">
    <property type="entry name" value="Corin, isoform B"/>
    <property type="match status" value="1"/>
</dbReference>
<dbReference type="EnsemblMetazoa" id="SCAU010373-RA">
    <property type="protein sequence ID" value="SCAU010373-PA"/>
    <property type="gene ID" value="SCAU010373"/>
</dbReference>
<feature type="compositionally biased region" description="Polar residues" evidence="11">
    <location>
        <begin position="183"/>
        <end position="218"/>
    </location>
</feature>
<dbReference type="InterPro" id="IPR001190">
    <property type="entry name" value="SRCR"/>
</dbReference>
<reference evidence="15" key="2">
    <citation type="submission" date="2020-05" db="UniProtKB">
        <authorList>
            <consortium name="EnsemblMetazoa"/>
        </authorList>
    </citation>
    <scope>IDENTIFICATION</scope>
    <source>
        <strain evidence="15">USDA</strain>
    </source>
</reference>
<dbReference type="Proteomes" id="UP000095300">
    <property type="component" value="Unassembled WGS sequence"/>
</dbReference>
<feature type="region of interest" description="Disordered" evidence="11">
    <location>
        <begin position="683"/>
        <end position="741"/>
    </location>
</feature>
<evidence type="ECO:0000256" key="10">
    <source>
        <dbReference type="RuleBase" id="RU363034"/>
    </source>
</evidence>
<dbReference type="Gene3D" id="2.40.10.10">
    <property type="entry name" value="Trypsin-like serine proteases"/>
    <property type="match status" value="1"/>
</dbReference>
<gene>
    <name evidence="15" type="primary">106081455</name>
</gene>
<evidence type="ECO:0000256" key="9">
    <source>
        <dbReference type="PROSITE-ProRule" id="PRU00196"/>
    </source>
</evidence>
<keyword evidence="16" id="KW-1185">Reference proteome</keyword>
<dbReference type="STRING" id="35570.A0A1I8PRA4"/>
<evidence type="ECO:0000256" key="8">
    <source>
        <dbReference type="PROSITE-ProRule" id="PRU00124"/>
    </source>
</evidence>
<dbReference type="InterPro" id="IPR018114">
    <property type="entry name" value="TRYPSIN_HIS"/>
</dbReference>
<accession>A0A1I8PRA4</accession>
<feature type="compositionally biased region" description="Low complexity" evidence="11">
    <location>
        <begin position="570"/>
        <end position="632"/>
    </location>
</feature>
<dbReference type="Gene3D" id="3.10.250.10">
    <property type="entry name" value="SRCR-like domain"/>
    <property type="match status" value="1"/>
</dbReference>
<evidence type="ECO:0000256" key="4">
    <source>
        <dbReference type="ARBA" id="ARBA00022825"/>
    </source>
</evidence>
<dbReference type="InterPro" id="IPR001314">
    <property type="entry name" value="Peptidase_S1A"/>
</dbReference>
<dbReference type="SMART" id="SM00063">
    <property type="entry name" value="FRI"/>
    <property type="match status" value="1"/>
</dbReference>
<dbReference type="PROSITE" id="PS50287">
    <property type="entry name" value="SRCR_2"/>
    <property type="match status" value="1"/>
</dbReference>
<keyword evidence="3 10" id="KW-0378">Hydrolase</keyword>
<dbReference type="PROSITE" id="PS00135">
    <property type="entry name" value="TRYPSIN_SER"/>
    <property type="match status" value="1"/>
</dbReference>
<feature type="compositionally biased region" description="Low complexity" evidence="11">
    <location>
        <begin position="219"/>
        <end position="239"/>
    </location>
</feature>
<dbReference type="GO" id="GO:0006508">
    <property type="term" value="P:proteolysis"/>
    <property type="evidence" value="ECO:0007669"/>
    <property type="project" value="UniProtKB-KW"/>
</dbReference>
<dbReference type="InterPro" id="IPR033116">
    <property type="entry name" value="TRYPSIN_SER"/>
</dbReference>
<evidence type="ECO:0000256" key="7">
    <source>
        <dbReference type="PROSITE-ProRule" id="PRU00090"/>
    </source>
</evidence>
<evidence type="ECO:0000313" key="15">
    <source>
        <dbReference type="EnsemblMetazoa" id="SCAU010373-PB"/>
    </source>
</evidence>
<keyword evidence="6" id="KW-0325">Glycoprotein</keyword>
<feature type="region of interest" description="Disordered" evidence="11">
    <location>
        <begin position="432"/>
        <end position="459"/>
    </location>
</feature>
<dbReference type="InterPro" id="IPR036055">
    <property type="entry name" value="LDL_receptor-like_sf"/>
</dbReference>
<dbReference type="CDD" id="cd07066">
    <property type="entry name" value="CRD_FZ"/>
    <property type="match status" value="1"/>
</dbReference>
<dbReference type="PRINTS" id="PR00722">
    <property type="entry name" value="CHYMOTRYPSIN"/>
</dbReference>
<dbReference type="GO" id="GO:0005886">
    <property type="term" value="C:plasma membrane"/>
    <property type="evidence" value="ECO:0007669"/>
    <property type="project" value="UniProtKB-SubCell"/>
</dbReference>
<keyword evidence="4 10" id="KW-0720">Serine protease</keyword>
<dbReference type="PROSITE" id="PS50240">
    <property type="entry name" value="TRYPSIN_DOM"/>
    <property type="match status" value="1"/>
</dbReference>
<protein>
    <submittedName>
        <fullName evidence="15">Uncharacterized protein</fullName>
    </submittedName>
</protein>
<dbReference type="Gene3D" id="4.10.400.10">
    <property type="entry name" value="Low-density Lipoprotein Receptor"/>
    <property type="match status" value="2"/>
</dbReference>
<feature type="domain" description="FZ" evidence="12">
    <location>
        <begin position="963"/>
        <end position="1084"/>
    </location>
</feature>
<evidence type="ECO:0000259" key="13">
    <source>
        <dbReference type="PROSITE" id="PS50240"/>
    </source>
</evidence>
<name>A0A1I8PRA4_STOCA</name>
<feature type="compositionally biased region" description="Polar residues" evidence="11">
    <location>
        <begin position="720"/>
        <end position="740"/>
    </location>
</feature>
<dbReference type="SUPFAM" id="SSF50494">
    <property type="entry name" value="Trypsin-like serine proteases"/>
    <property type="match status" value="1"/>
</dbReference>
<feature type="disulfide bond" evidence="8">
    <location>
        <begin position="1104"/>
        <end position="1122"/>
    </location>
</feature>
<dbReference type="InterPro" id="IPR043504">
    <property type="entry name" value="Peptidase_S1_PA_chymotrypsin"/>
</dbReference>
<feature type="region of interest" description="Disordered" evidence="11">
    <location>
        <begin position="551"/>
        <end position="668"/>
    </location>
</feature>
<evidence type="ECO:0000259" key="12">
    <source>
        <dbReference type="PROSITE" id="PS50038"/>
    </source>
</evidence>
<dbReference type="Pfam" id="PF00057">
    <property type="entry name" value="Ldl_recept_a"/>
    <property type="match status" value="2"/>
</dbReference>
<feature type="domain" description="SRCR" evidence="14">
    <location>
        <begin position="1169"/>
        <end position="1215"/>
    </location>
</feature>
<dbReference type="KEGG" id="scac:106081455"/>
<dbReference type="SMART" id="SM00192">
    <property type="entry name" value="LDLa"/>
    <property type="match status" value="2"/>
</dbReference>
<dbReference type="InterPro" id="IPR036790">
    <property type="entry name" value="Frizzled_dom_sf"/>
</dbReference>
<feature type="region of interest" description="Disordered" evidence="11">
    <location>
        <begin position="87"/>
        <end position="113"/>
    </location>
</feature>
<evidence type="ECO:0000313" key="16">
    <source>
        <dbReference type="Proteomes" id="UP000095300"/>
    </source>
</evidence>
<dbReference type="CDD" id="cd00190">
    <property type="entry name" value="Tryp_SPc"/>
    <property type="match status" value="1"/>
</dbReference>
<dbReference type="OrthoDB" id="5979691at2759"/>
<dbReference type="SMART" id="SM00020">
    <property type="entry name" value="Tryp_SPc"/>
    <property type="match status" value="1"/>
</dbReference>
<feature type="region of interest" description="Disordered" evidence="11">
    <location>
        <begin position="183"/>
        <end position="295"/>
    </location>
</feature>
<feature type="disulfide bond" evidence="8">
    <location>
        <begin position="1141"/>
        <end position="1159"/>
    </location>
</feature>
<feature type="compositionally biased region" description="Low complexity" evidence="11">
    <location>
        <begin position="640"/>
        <end position="657"/>
    </location>
</feature>
<proteinExistence type="predicted"/>
<dbReference type="FunFam" id="2.40.10.10:FF:000151">
    <property type="entry name" value="Corin, isoform B"/>
    <property type="match status" value="1"/>
</dbReference>
<evidence type="ECO:0000259" key="14">
    <source>
        <dbReference type="PROSITE" id="PS50287"/>
    </source>
</evidence>
<comment type="caution">
    <text evidence="9">Lacks conserved residue(s) required for the propagation of feature annotation.</text>
</comment>
<dbReference type="InterPro" id="IPR001254">
    <property type="entry name" value="Trypsin_dom"/>
</dbReference>
<dbReference type="PANTHER" id="PTHR24252">
    <property type="entry name" value="ACROSIN-RELATED"/>
    <property type="match status" value="1"/>
</dbReference>
<dbReference type="InterPro" id="IPR036772">
    <property type="entry name" value="SRCR-like_dom_sf"/>
</dbReference>
<dbReference type="PROSITE" id="PS50038">
    <property type="entry name" value="FZ"/>
    <property type="match status" value="1"/>
</dbReference>
<evidence type="ECO:0000256" key="11">
    <source>
        <dbReference type="SAM" id="MobiDB-lite"/>
    </source>
</evidence>
<feature type="domain" description="Peptidase S1" evidence="13">
    <location>
        <begin position="1293"/>
        <end position="1537"/>
    </location>
</feature>
<keyword evidence="5 8" id="KW-1015">Disulfide bond</keyword>
<sequence length="1597" mass="174313">MTIYTNMATLTMDKQRLSVNEQHHQFLGDKQKQRSERASSLALPHSSLLDFYDKQQEQCNSVALLPISANVVVRRHSSHYYPMLEAGDEKQQQQQQQQQLLQHQPPPTVAMSNMDNVKNLMSSLNAGLNASPPPYNCHKSQAQSNIKHFPAAAPGAPASASSLSPSNTALMSTMAATQLNLQQKVNPATTSSPASKNRQNSDFVSGGSPHNSISHNTNRQQRQGAGQALQQQHQQQQQQPSSSLDTPPPIPKRTFRNKFTWNSVNSGGGSSSCEATPPSSAASITQTPTKGKQQTTAGTAFVYPQIPLQHLPSTGRAGSALGGVGGIGYFANTNIEANNSTPGGGGGHLIADLHSRTVFSDGGSVTGYDTGGISDDDRMSLENSVFEESLNSTPVKISQNSASKLFNGTLAAKTLAALTGDVCTALKRSNRSSSSTVDSSITSSSGYGSHSERLASTSTTADFRSRFSSVDTQSSLDSCLTEKTSVDSPLTKDTFKMERPMNLNEVMLNLNNNETLNTATAAVVYSQHTNNLMANNNNIQSMTSHKLPTVPVRAQRKPGQSVSPSRHHQQQGNQQTSQSQSQQSLNNSIDSSNKGGSTVPNSTSTSSTASAGSSISTGSSMSISASGSGNSPLAPTTPPQQQMQQQQQHHQSIASAQHQKRPPLPPARVQNFEMHDTAATKGFATTQQQQQQPPLAMRSQLNRSKRPPPIQYPKLHQRQDSNLSSDSFSVTSSPGYNSKNLMDAPLLQNAARINKSGGTVAGMAAAMRHQDSSDSFGMSTSRFGNTGPMVPPRHKFNFRQDSTISSDSFSQTSSPGYNTKIMEAPLLPSLSVKRLCNVPTPVNIKQKFQNETIDEMENNVPMSPITKCVSTPASLQTIVRFQNGAPNTMSLPHQIINRRKSSNPYITNGRLKFRLFQILINALALLAIAGGLAAYFKAYPTIKFVNKTIINTVHVEDSLSKNPAPGTCLPIIVKFCQGPQIPYNFTVFPNYIGHFGQLETQVDMDAYEALVDVRCYELVSLFLCTLFVPKCGTSGATVPPCKSLCTETMRRCGFFFDVFGLSLPEYLNCKLFKDFESPEECVGYEEVQNVMIASANPKCSGFKCDNNRCLPTEYVCDGNLDCMDHSDEKGCDVCPPGEIFCGNGKCITYDHACNGVMDCPYGQDEKNCIRLSERNGDLGKGVLEVYRMSSKKWVPACVKNWDRAVSPSAVCSMLGYSAVNATSVITQKTHRPLLASVNISTDIWKMYAKKKSNLMREFSNCTAAEDYPIAELTCSNFECGKIKKTRRKLSRRIIGGAKANPGSWPFLAAILGGPEKIFYCAGVLISDQWVLTASHCIGNHTVIDLEDWTIQLGVTRRNSYTYSSQEVKVKTVIPHPLYNTAITHDNDIALFQLAKRVSFHEHLLPVCLPPPNMKKLIPDSMCTVIGWGKRRDKDPTATYEPIVNEVQVPIIRRTQCDEWLDNLTVSEGMICAGYEEGGKDACQGDSGGPLLCPYPGEKDRWFVGGIVSWGIMCAHPKLPGVYANVIKYVPWINEQMLKYSKEESFSKYDMHPGGPDLLSNVATASLKNQQTSKLRRSSMDVEYYDSPSNWGYTYIEN</sequence>
<dbReference type="SUPFAM" id="SSF57424">
    <property type="entry name" value="LDL receptor-like module"/>
    <property type="match status" value="2"/>
</dbReference>
<feature type="compositionally biased region" description="Low complexity" evidence="11">
    <location>
        <begin position="285"/>
        <end position="295"/>
    </location>
</feature>
<dbReference type="PANTHER" id="PTHR24252:SF7">
    <property type="entry name" value="HYALIN"/>
    <property type="match status" value="1"/>
</dbReference>
<dbReference type="SUPFAM" id="SSF63501">
    <property type="entry name" value="Frizzled cysteine-rich domain"/>
    <property type="match status" value="1"/>
</dbReference>
<dbReference type="EnsemblMetazoa" id="SCAU010373-RB">
    <property type="protein sequence ID" value="SCAU010373-PB"/>
    <property type="gene ID" value="SCAU010373"/>
</dbReference>
<feature type="disulfide bond" evidence="8">
    <location>
        <begin position="1116"/>
        <end position="1131"/>
    </location>
</feature>
<feature type="compositionally biased region" description="Low complexity" evidence="11">
    <location>
        <begin position="432"/>
        <end position="449"/>
    </location>
</feature>
<evidence type="ECO:0000256" key="3">
    <source>
        <dbReference type="ARBA" id="ARBA00022801"/>
    </source>
</evidence>
<evidence type="ECO:0000256" key="2">
    <source>
        <dbReference type="ARBA" id="ARBA00022670"/>
    </source>
</evidence>
<dbReference type="VEuPathDB" id="VectorBase:SCAU010373"/>
<comment type="subcellular location">
    <subcellularLocation>
        <location evidence="1">Cell membrane</location>
        <topology evidence="1">Single-pass membrane protein</topology>
    </subcellularLocation>
</comment>
<dbReference type="CDD" id="cd00112">
    <property type="entry name" value="LDLa"/>
    <property type="match status" value="2"/>
</dbReference>
<feature type="disulfide bond" evidence="7">
    <location>
        <begin position="1045"/>
        <end position="1069"/>
    </location>
</feature>
<dbReference type="InterPro" id="IPR009003">
    <property type="entry name" value="Peptidase_S1_PA"/>
</dbReference>
<reference evidence="16" key="1">
    <citation type="submission" date="2015-05" db="EMBL/GenBank/DDBJ databases">
        <authorList>
            <person name="Wilson R.K."/>
            <person name="Warren W.C."/>
            <person name="Olafson P."/>
        </authorList>
    </citation>
    <scope>NUCLEOTIDE SEQUENCE [LARGE SCALE GENOMIC DNA]</scope>
    <source>
        <strain evidence="16">USDA</strain>
    </source>
</reference>
<organism evidence="15 16">
    <name type="scientific">Stomoxys calcitrans</name>
    <name type="common">Stable fly</name>
    <name type="synonym">Conops calcitrans</name>
    <dbReference type="NCBI Taxonomy" id="35570"/>
    <lineage>
        <taxon>Eukaryota</taxon>
        <taxon>Metazoa</taxon>
        <taxon>Ecdysozoa</taxon>
        <taxon>Arthropoda</taxon>
        <taxon>Hexapoda</taxon>
        <taxon>Insecta</taxon>
        <taxon>Pterygota</taxon>
        <taxon>Neoptera</taxon>
        <taxon>Endopterygota</taxon>
        <taxon>Diptera</taxon>
        <taxon>Brachycera</taxon>
        <taxon>Muscomorpha</taxon>
        <taxon>Muscoidea</taxon>
        <taxon>Muscidae</taxon>
        <taxon>Stomoxys</taxon>
    </lineage>
</organism>
<dbReference type="InterPro" id="IPR020067">
    <property type="entry name" value="Frizzled_dom"/>
</dbReference>
<keyword evidence="2 10" id="KW-0645">Protease</keyword>
<feature type="disulfide bond" evidence="8">
    <location>
        <begin position="1153"/>
        <end position="1168"/>
    </location>
</feature>